<dbReference type="InterPro" id="IPR037523">
    <property type="entry name" value="VOC_core"/>
</dbReference>
<protein>
    <submittedName>
        <fullName evidence="2">Glyoxalase</fullName>
    </submittedName>
</protein>
<name>W9H0X4_9PROT</name>
<dbReference type="SUPFAM" id="SSF54593">
    <property type="entry name" value="Glyoxalase/Bleomycin resistance protein/Dihydroxybiphenyl dioxygenase"/>
    <property type="match status" value="2"/>
</dbReference>
<evidence type="ECO:0000313" key="2">
    <source>
        <dbReference type="EMBL" id="EWY38481.1"/>
    </source>
</evidence>
<dbReference type="InterPro" id="IPR029068">
    <property type="entry name" value="Glyas_Bleomycin-R_OHBP_Dase"/>
</dbReference>
<feature type="domain" description="VOC" evidence="1">
    <location>
        <begin position="7"/>
        <end position="123"/>
    </location>
</feature>
<dbReference type="Pfam" id="PF00903">
    <property type="entry name" value="Glyoxalase"/>
    <property type="match status" value="2"/>
</dbReference>
<dbReference type="PANTHER" id="PTHR33993:SF14">
    <property type="entry name" value="GB|AAF24581.1"/>
    <property type="match status" value="1"/>
</dbReference>
<dbReference type="EMBL" id="AVFL01000018">
    <property type="protein sequence ID" value="EWY38481.1"/>
    <property type="molecule type" value="Genomic_DNA"/>
</dbReference>
<reference evidence="2 3" key="1">
    <citation type="submission" date="2013-08" db="EMBL/GenBank/DDBJ databases">
        <title>The genome sequence of Skermanella stibiiresistens.</title>
        <authorList>
            <person name="Zhu W."/>
            <person name="Wang G."/>
        </authorList>
    </citation>
    <scope>NUCLEOTIDE SEQUENCE [LARGE SCALE GENOMIC DNA]</scope>
    <source>
        <strain evidence="2 3">SB22</strain>
    </source>
</reference>
<gene>
    <name evidence="2" type="ORF">N825_13435</name>
</gene>
<dbReference type="InterPro" id="IPR052164">
    <property type="entry name" value="Anthracycline_SecMetBiosynth"/>
</dbReference>
<dbReference type="STRING" id="1385369.N825_13435"/>
<dbReference type="Proteomes" id="UP000019486">
    <property type="component" value="Unassembled WGS sequence"/>
</dbReference>
<evidence type="ECO:0000313" key="3">
    <source>
        <dbReference type="Proteomes" id="UP000019486"/>
    </source>
</evidence>
<dbReference type="AlphaFoldDB" id="W9H0X4"/>
<keyword evidence="3" id="KW-1185">Reference proteome</keyword>
<comment type="caution">
    <text evidence="2">The sequence shown here is derived from an EMBL/GenBank/DDBJ whole genome shotgun (WGS) entry which is preliminary data.</text>
</comment>
<dbReference type="OrthoDB" id="9793039at2"/>
<proteinExistence type="predicted"/>
<dbReference type="PANTHER" id="PTHR33993">
    <property type="entry name" value="GLYOXALASE-RELATED"/>
    <property type="match status" value="1"/>
</dbReference>
<dbReference type="RefSeq" id="WP_037457175.1">
    <property type="nucleotide sequence ID" value="NZ_AVFL01000018.1"/>
</dbReference>
<organism evidence="2 3">
    <name type="scientific">Skermanella stibiiresistens SB22</name>
    <dbReference type="NCBI Taxonomy" id="1385369"/>
    <lineage>
        <taxon>Bacteria</taxon>
        <taxon>Pseudomonadati</taxon>
        <taxon>Pseudomonadota</taxon>
        <taxon>Alphaproteobacteria</taxon>
        <taxon>Rhodospirillales</taxon>
        <taxon>Azospirillaceae</taxon>
        <taxon>Skermanella</taxon>
    </lineage>
</organism>
<sequence length="262" mass="27338">MSGSPSTFVWYDLMTTDPAAAEAFYRAVVGWNAKIWGETGAYTLVGPGDRMVAGIMALPEAVLVAGGRPGWLGYVAVADVDAATAELAQAGGAVHKPPTDIPEVGRFSVVADPQGAVFQLFTPLAGDNPPPPAAPGTPGHIGWHELYAVDWAAVFDFYADRFGWTKADAIDMGPMGTYQLFAAGGVPIGGMMNKPEMIPRPFWGFYFNVPEIDTAAARVAENGGMVLMGPQEVPGGAWIVQCVDPQGAVFALTAPARGGGIP</sequence>
<feature type="domain" description="VOC" evidence="1">
    <location>
        <begin position="140"/>
        <end position="255"/>
    </location>
</feature>
<dbReference type="PATRIC" id="fig|1385369.3.peg.4575"/>
<evidence type="ECO:0000259" key="1">
    <source>
        <dbReference type="PROSITE" id="PS51819"/>
    </source>
</evidence>
<accession>W9H0X4</accession>
<dbReference type="Gene3D" id="3.10.180.10">
    <property type="entry name" value="2,3-Dihydroxybiphenyl 1,2-Dioxygenase, domain 1"/>
    <property type="match status" value="2"/>
</dbReference>
<dbReference type="CDD" id="cd07247">
    <property type="entry name" value="SgaA_N_like"/>
    <property type="match status" value="2"/>
</dbReference>
<dbReference type="PROSITE" id="PS51819">
    <property type="entry name" value="VOC"/>
    <property type="match status" value="2"/>
</dbReference>
<dbReference type="InterPro" id="IPR004360">
    <property type="entry name" value="Glyas_Fos-R_dOase_dom"/>
</dbReference>